<dbReference type="PANTHER" id="PTHR42734:SF7">
    <property type="entry name" value="ATP-BINDING COMPONENT OF ABC TRANSPORTER-RELATED"/>
    <property type="match status" value="1"/>
</dbReference>
<dbReference type="InterPro" id="IPR003439">
    <property type="entry name" value="ABC_transporter-like_ATP-bd"/>
</dbReference>
<dbReference type="InterPro" id="IPR027417">
    <property type="entry name" value="P-loop_NTPase"/>
</dbReference>
<feature type="compositionally biased region" description="Low complexity" evidence="5">
    <location>
        <begin position="240"/>
        <end position="250"/>
    </location>
</feature>
<dbReference type="Pfam" id="PF00005">
    <property type="entry name" value="ABC_tran"/>
    <property type="match status" value="1"/>
</dbReference>
<feature type="domain" description="ABC transporter" evidence="6">
    <location>
        <begin position="11"/>
        <end position="239"/>
    </location>
</feature>
<feature type="region of interest" description="Disordered" evidence="5">
    <location>
        <begin position="240"/>
        <end position="267"/>
    </location>
</feature>
<gene>
    <name evidence="7" type="ORF">ABCS64_08460</name>
</gene>
<reference evidence="8" key="1">
    <citation type="submission" date="2024-06" db="EMBL/GenBank/DDBJ databases">
        <title>Radixoralia hellwigii gen. nov., sp nov., isolated from a root canal in the human oral cavity.</title>
        <authorList>
            <person name="Bartsch S."/>
            <person name="Wittmer A."/>
            <person name="Schulz A.-K."/>
            <person name="Neumann-Schaal M."/>
            <person name="Wolf J."/>
            <person name="Gronow S."/>
            <person name="Tennert C."/>
            <person name="Haecker G."/>
            <person name="Cieplik F."/>
            <person name="Al-Ahmad A."/>
        </authorList>
    </citation>
    <scope>NUCLEOTIDE SEQUENCE [LARGE SCALE GENOMIC DNA]</scope>
    <source>
        <strain evidence="8">Wk13</strain>
    </source>
</reference>
<evidence type="ECO:0000313" key="7">
    <source>
        <dbReference type="EMBL" id="MFA9950348.1"/>
    </source>
</evidence>
<keyword evidence="8" id="KW-1185">Reference proteome</keyword>
<dbReference type="SUPFAM" id="SSF52540">
    <property type="entry name" value="P-loop containing nucleoside triphosphate hydrolases"/>
    <property type="match status" value="1"/>
</dbReference>
<dbReference type="InterPro" id="IPR050153">
    <property type="entry name" value="Metal_Ion_Import_ABC"/>
</dbReference>
<evidence type="ECO:0000256" key="5">
    <source>
        <dbReference type="SAM" id="MobiDB-lite"/>
    </source>
</evidence>
<evidence type="ECO:0000256" key="1">
    <source>
        <dbReference type="ARBA" id="ARBA00022448"/>
    </source>
</evidence>
<protein>
    <submittedName>
        <fullName evidence="7">Metal ABC transporter ATP-binding protein</fullName>
    </submittedName>
</protein>
<keyword evidence="2" id="KW-1003">Cell membrane</keyword>
<dbReference type="PROSITE" id="PS00211">
    <property type="entry name" value="ABC_TRANSPORTER_1"/>
    <property type="match status" value="1"/>
</dbReference>
<proteinExistence type="predicted"/>
<keyword evidence="2" id="KW-0472">Membrane</keyword>
<comment type="caution">
    <text evidence="7">The sequence shown here is derived from an EMBL/GenBank/DDBJ whole genome shotgun (WGS) entry which is preliminary data.</text>
</comment>
<sequence length="267" mass="29056">MSAVSAIGPAVCLHDVRLQLGATPILNGIDWQVHAGEVHALVGANGCGKSSLIKTLLGQMPHRGEVTLHWPGDTPGTLAYVPQAIECDRTLPMTVQDFMACMLQSQPLFLGIRRAVRERIAAALERVGMTHKMTSRMGDLSGGERQRVLLAQSLLPQAQLVLLDEPMAALDQAGIAVFETLLTDWRRSGATVIWVEHDLAAVCRLSSRVTAMRRGRMLWTRTPDALHDADMLLQLFAHTSMSDDSTPSTPNGQEKQGAHETQEEKAA</sequence>
<dbReference type="PANTHER" id="PTHR42734">
    <property type="entry name" value="METAL TRANSPORT SYSTEM ATP-BINDING PROTEIN TM_0124-RELATED"/>
    <property type="match status" value="1"/>
</dbReference>
<dbReference type="RefSeq" id="WP_418891408.1">
    <property type="nucleotide sequence ID" value="NZ_JBEUWX010000002.1"/>
</dbReference>
<dbReference type="SMART" id="SM00382">
    <property type="entry name" value="AAA"/>
    <property type="match status" value="1"/>
</dbReference>
<organism evidence="7 8">
    <name type="scientific">Dentiradicibacter hellwigii</name>
    <dbReference type="NCBI Taxonomy" id="3149053"/>
    <lineage>
        <taxon>Bacteria</taxon>
        <taxon>Pseudomonadati</taxon>
        <taxon>Pseudomonadota</taxon>
        <taxon>Betaproteobacteria</taxon>
        <taxon>Rhodocyclales</taxon>
        <taxon>Rhodocyclaceae</taxon>
        <taxon>Dentiradicibacter</taxon>
    </lineage>
</organism>
<dbReference type="EMBL" id="JBEUWX010000002">
    <property type="protein sequence ID" value="MFA9950348.1"/>
    <property type="molecule type" value="Genomic_DNA"/>
</dbReference>
<dbReference type="Proteomes" id="UP001574673">
    <property type="component" value="Unassembled WGS sequence"/>
</dbReference>
<evidence type="ECO:0000256" key="4">
    <source>
        <dbReference type="ARBA" id="ARBA00022840"/>
    </source>
</evidence>
<evidence type="ECO:0000256" key="3">
    <source>
        <dbReference type="ARBA" id="ARBA00022741"/>
    </source>
</evidence>
<evidence type="ECO:0000259" key="6">
    <source>
        <dbReference type="PROSITE" id="PS50893"/>
    </source>
</evidence>
<dbReference type="Gene3D" id="3.40.50.300">
    <property type="entry name" value="P-loop containing nucleotide triphosphate hydrolases"/>
    <property type="match status" value="1"/>
</dbReference>
<dbReference type="InterPro" id="IPR003593">
    <property type="entry name" value="AAA+_ATPase"/>
</dbReference>
<feature type="compositionally biased region" description="Basic and acidic residues" evidence="5">
    <location>
        <begin position="256"/>
        <end position="267"/>
    </location>
</feature>
<evidence type="ECO:0000256" key="2">
    <source>
        <dbReference type="ARBA" id="ARBA00022475"/>
    </source>
</evidence>
<keyword evidence="4 7" id="KW-0067">ATP-binding</keyword>
<dbReference type="InterPro" id="IPR017871">
    <property type="entry name" value="ABC_transporter-like_CS"/>
</dbReference>
<keyword evidence="1" id="KW-0813">Transport</keyword>
<evidence type="ECO:0000313" key="8">
    <source>
        <dbReference type="Proteomes" id="UP001574673"/>
    </source>
</evidence>
<dbReference type="PROSITE" id="PS50893">
    <property type="entry name" value="ABC_TRANSPORTER_2"/>
    <property type="match status" value="1"/>
</dbReference>
<keyword evidence="3" id="KW-0547">Nucleotide-binding</keyword>
<name>A0ABV4UFD8_9RHOO</name>
<accession>A0ABV4UFD8</accession>
<dbReference type="GO" id="GO:0005524">
    <property type="term" value="F:ATP binding"/>
    <property type="evidence" value="ECO:0007669"/>
    <property type="project" value="UniProtKB-KW"/>
</dbReference>